<name>A0A0A0RLK9_9CAUD</name>
<keyword evidence="1" id="KW-0812">Transmembrane</keyword>
<evidence type="ECO:0000256" key="1">
    <source>
        <dbReference type="SAM" id="Phobius"/>
    </source>
</evidence>
<sequence>MLKRLWEGLVVDAPAIVIGMLVVNLFTDFEQGSLFGAMLLWVIFEILEIQLGITEKLRKLVSKFSKKI</sequence>
<keyword evidence="3" id="KW-1185">Reference proteome</keyword>
<organism evidence="2 3">
    <name type="scientific">Escherichia phage vB_EcoM-VpaE1</name>
    <dbReference type="NCBI Taxonomy" id="1555238"/>
    <lineage>
        <taxon>Viruses</taxon>
        <taxon>Duplodnaviria</taxon>
        <taxon>Heunggongvirae</taxon>
        <taxon>Uroviricota</taxon>
        <taxon>Caudoviricetes</taxon>
        <taxon>Andersonviridae</taxon>
        <taxon>Ounavirinae</taxon>
        <taxon>Felixounavirus</taxon>
        <taxon>Felixounavirus VpaE1</taxon>
    </lineage>
</organism>
<dbReference type="KEGG" id="vg:24722133"/>
<dbReference type="Proteomes" id="UP000030212">
    <property type="component" value="Genome"/>
</dbReference>
<dbReference type="EMBL" id="KM657822">
    <property type="protein sequence ID" value="AIW02375.1"/>
    <property type="molecule type" value="Genomic_DNA"/>
</dbReference>
<gene>
    <name evidence="2" type="ORF">VpaE1_115</name>
</gene>
<dbReference type="GeneID" id="24722133"/>
<dbReference type="RefSeq" id="YP_009147384.1">
    <property type="nucleotide sequence ID" value="NC_027337.1"/>
</dbReference>
<reference evidence="2 3" key="1">
    <citation type="submission" date="2014-09" db="EMBL/GenBank/DDBJ databases">
        <title>Genome of Escherichia coli infecting bacteriophage vB_EcoM-VpaE1.</title>
        <authorList>
            <person name="Truncaite L."/>
            <person name="Simoliunas E."/>
            <person name="Zajanckauskaite A."/>
            <person name="Kaliniene L."/>
            <person name="Vilkaityte M."/>
            <person name="Meskys R."/>
        </authorList>
    </citation>
    <scope>NUCLEOTIDE SEQUENCE [LARGE SCALE GENOMIC DNA]</scope>
    <source>
        <strain evidence="2">VpaE1</strain>
    </source>
</reference>
<keyword evidence="1" id="KW-1133">Transmembrane helix</keyword>
<evidence type="ECO:0000313" key="2">
    <source>
        <dbReference type="EMBL" id="AIW02375.1"/>
    </source>
</evidence>
<accession>A0A0A0RLK9</accession>
<protein>
    <submittedName>
        <fullName evidence="2">Uncharacterized protein</fullName>
    </submittedName>
</protein>
<feature type="transmembrane region" description="Helical" evidence="1">
    <location>
        <begin position="33"/>
        <end position="53"/>
    </location>
</feature>
<proteinExistence type="predicted"/>
<keyword evidence="1" id="KW-0472">Membrane</keyword>
<dbReference type="OrthoDB" id="23726at10239"/>
<feature type="transmembrane region" description="Helical" evidence="1">
    <location>
        <begin position="9"/>
        <end position="27"/>
    </location>
</feature>
<evidence type="ECO:0000313" key="3">
    <source>
        <dbReference type="Proteomes" id="UP000030212"/>
    </source>
</evidence>